<keyword evidence="1" id="KW-0479">Metal-binding</keyword>
<keyword evidence="7" id="KW-1185">Reference proteome</keyword>
<sequence length="297" mass="32579">MKIPPCTEIQGHSTAVVESLNASTAVSQSISQTVSTGTTADGKEVFRVGNTAPASEFLSSKNALLPPVDRPGPVAPVLEVDDLNTPVPVGTICRRKGCGVAFASDEVNRQGNGEGTICYFHPLPPIFREGSKGYLCCKRRVLEFDEFLKIKGCQTGRHCFISVVTETKTEEQVDCRMDHYQTPDQVHVSVFAKHVDKERSSVQFEDVKVILDLYLPSNKRFTRTIELFGPITPGESAFQFFGTKVELHLQKSDRRSWTVLEKTDSNLGNINLTFGVGGRTGTVGGKNLVLDETNKAR</sequence>
<dbReference type="Gene3D" id="2.60.40.790">
    <property type="match status" value="1"/>
</dbReference>
<dbReference type="AlphaFoldDB" id="A0A9P6ENG5"/>
<protein>
    <submittedName>
        <fullName evidence="6">HSP20-like chaperone</fullName>
    </submittedName>
</protein>
<dbReference type="OrthoDB" id="1898560at2759"/>
<evidence type="ECO:0000259" key="4">
    <source>
        <dbReference type="PROSITE" id="PS51203"/>
    </source>
</evidence>
<dbReference type="Pfam" id="PF04968">
    <property type="entry name" value="CHORD"/>
    <property type="match status" value="1"/>
</dbReference>
<dbReference type="InterPro" id="IPR007052">
    <property type="entry name" value="CS_dom"/>
</dbReference>
<dbReference type="Proteomes" id="UP000807306">
    <property type="component" value="Unassembled WGS sequence"/>
</dbReference>
<dbReference type="CDD" id="cd06466">
    <property type="entry name" value="p23_CS_SGT1_like"/>
    <property type="match status" value="1"/>
</dbReference>
<dbReference type="SUPFAM" id="SSF49764">
    <property type="entry name" value="HSP20-like chaperones"/>
    <property type="match status" value="1"/>
</dbReference>
<gene>
    <name evidence="6" type="ORF">CPB83DRAFT_847630</name>
</gene>
<proteinExistence type="predicted"/>
<evidence type="ECO:0000256" key="1">
    <source>
        <dbReference type="ARBA" id="ARBA00022723"/>
    </source>
</evidence>
<evidence type="ECO:0000256" key="3">
    <source>
        <dbReference type="ARBA" id="ARBA00022833"/>
    </source>
</evidence>
<dbReference type="InterPro" id="IPR039790">
    <property type="entry name" value="CHRD1"/>
</dbReference>
<name>A0A9P6ENG5_9AGAR</name>
<accession>A0A9P6ENG5</accession>
<evidence type="ECO:0000313" key="6">
    <source>
        <dbReference type="EMBL" id="KAF9532311.1"/>
    </source>
</evidence>
<dbReference type="Gene3D" id="4.10.1130.20">
    <property type="match status" value="1"/>
</dbReference>
<keyword evidence="2" id="KW-0677">Repeat</keyword>
<evidence type="ECO:0000313" key="7">
    <source>
        <dbReference type="Proteomes" id="UP000807306"/>
    </source>
</evidence>
<keyword evidence="3" id="KW-0862">Zinc</keyword>
<organism evidence="6 7">
    <name type="scientific">Crepidotus variabilis</name>
    <dbReference type="NCBI Taxonomy" id="179855"/>
    <lineage>
        <taxon>Eukaryota</taxon>
        <taxon>Fungi</taxon>
        <taxon>Dikarya</taxon>
        <taxon>Basidiomycota</taxon>
        <taxon>Agaricomycotina</taxon>
        <taxon>Agaricomycetes</taxon>
        <taxon>Agaricomycetidae</taxon>
        <taxon>Agaricales</taxon>
        <taxon>Agaricineae</taxon>
        <taxon>Crepidotaceae</taxon>
        <taxon>Crepidotus</taxon>
    </lineage>
</organism>
<feature type="domain" description="CS" evidence="4">
    <location>
        <begin position="172"/>
        <end position="261"/>
    </location>
</feature>
<dbReference type="PANTHER" id="PTHR46983">
    <property type="entry name" value="CYSTEINE AND HISTIDINE-RICH DOMAIN-CONTAINING PROTEIN 1"/>
    <property type="match status" value="1"/>
</dbReference>
<dbReference type="GO" id="GO:0046872">
    <property type="term" value="F:metal ion binding"/>
    <property type="evidence" value="ECO:0007669"/>
    <property type="project" value="UniProtKB-KW"/>
</dbReference>
<feature type="domain" description="CHORD" evidence="5">
    <location>
        <begin position="93"/>
        <end position="158"/>
    </location>
</feature>
<evidence type="ECO:0000259" key="5">
    <source>
        <dbReference type="PROSITE" id="PS51401"/>
    </source>
</evidence>
<dbReference type="PANTHER" id="PTHR46983:SF3">
    <property type="entry name" value="CHPADIPLOID STATE MAINTENANCE PROTEIN CHPA"/>
    <property type="match status" value="1"/>
</dbReference>
<dbReference type="InterPro" id="IPR008978">
    <property type="entry name" value="HSP20-like_chaperone"/>
</dbReference>
<dbReference type="PROSITE" id="PS51203">
    <property type="entry name" value="CS"/>
    <property type="match status" value="1"/>
</dbReference>
<dbReference type="Pfam" id="PF04969">
    <property type="entry name" value="CS"/>
    <property type="match status" value="1"/>
</dbReference>
<comment type="caution">
    <text evidence="6">The sequence shown here is derived from an EMBL/GenBank/DDBJ whole genome shotgun (WGS) entry which is preliminary data.</text>
</comment>
<dbReference type="EMBL" id="MU157832">
    <property type="protein sequence ID" value="KAF9532311.1"/>
    <property type="molecule type" value="Genomic_DNA"/>
</dbReference>
<evidence type="ECO:0000256" key="2">
    <source>
        <dbReference type="ARBA" id="ARBA00022737"/>
    </source>
</evidence>
<dbReference type="PROSITE" id="PS51401">
    <property type="entry name" value="CHORD"/>
    <property type="match status" value="1"/>
</dbReference>
<dbReference type="InterPro" id="IPR007051">
    <property type="entry name" value="CHORD_dom"/>
</dbReference>
<reference evidence="6" key="1">
    <citation type="submission" date="2020-11" db="EMBL/GenBank/DDBJ databases">
        <authorList>
            <consortium name="DOE Joint Genome Institute"/>
            <person name="Ahrendt S."/>
            <person name="Riley R."/>
            <person name="Andreopoulos W."/>
            <person name="Labutti K."/>
            <person name="Pangilinan J."/>
            <person name="Ruiz-Duenas F.J."/>
            <person name="Barrasa J.M."/>
            <person name="Sanchez-Garcia M."/>
            <person name="Camarero S."/>
            <person name="Miyauchi S."/>
            <person name="Serrano A."/>
            <person name="Linde D."/>
            <person name="Babiker R."/>
            <person name="Drula E."/>
            <person name="Ayuso-Fernandez I."/>
            <person name="Pacheco R."/>
            <person name="Padilla G."/>
            <person name="Ferreira P."/>
            <person name="Barriuso J."/>
            <person name="Kellner H."/>
            <person name="Castanera R."/>
            <person name="Alfaro M."/>
            <person name="Ramirez L."/>
            <person name="Pisabarro A.G."/>
            <person name="Kuo A."/>
            <person name="Tritt A."/>
            <person name="Lipzen A."/>
            <person name="He G."/>
            <person name="Yan M."/>
            <person name="Ng V."/>
            <person name="Cullen D."/>
            <person name="Martin F."/>
            <person name="Rosso M.-N."/>
            <person name="Henrissat B."/>
            <person name="Hibbett D."/>
            <person name="Martinez A.T."/>
            <person name="Grigoriev I.V."/>
        </authorList>
    </citation>
    <scope>NUCLEOTIDE SEQUENCE</scope>
    <source>
        <strain evidence="6">CBS 506.95</strain>
    </source>
</reference>